<proteinExistence type="predicted"/>
<evidence type="ECO:0000313" key="3">
    <source>
        <dbReference type="WBParaSite" id="BPAG_0000764201-mRNA-1"/>
    </source>
</evidence>
<reference evidence="1 2" key="2">
    <citation type="submission" date="2018-11" db="EMBL/GenBank/DDBJ databases">
        <authorList>
            <consortium name="Pathogen Informatics"/>
        </authorList>
    </citation>
    <scope>NUCLEOTIDE SEQUENCE [LARGE SCALE GENOMIC DNA]</scope>
</reference>
<name>A0A0N4THF3_BRUPA</name>
<evidence type="ECO:0000313" key="1">
    <source>
        <dbReference type="EMBL" id="VDN88790.1"/>
    </source>
</evidence>
<gene>
    <name evidence="1" type="ORF">BPAG_LOCUS7604</name>
</gene>
<dbReference type="AlphaFoldDB" id="A0A0N4THF3"/>
<organism evidence="3">
    <name type="scientific">Brugia pahangi</name>
    <name type="common">Filarial nematode worm</name>
    <dbReference type="NCBI Taxonomy" id="6280"/>
    <lineage>
        <taxon>Eukaryota</taxon>
        <taxon>Metazoa</taxon>
        <taxon>Ecdysozoa</taxon>
        <taxon>Nematoda</taxon>
        <taxon>Chromadorea</taxon>
        <taxon>Rhabditida</taxon>
        <taxon>Spirurina</taxon>
        <taxon>Spiruromorpha</taxon>
        <taxon>Filarioidea</taxon>
        <taxon>Onchocercidae</taxon>
        <taxon>Brugia</taxon>
    </lineage>
</organism>
<protein>
    <submittedName>
        <fullName evidence="1 3">Uncharacterized protein</fullName>
    </submittedName>
</protein>
<dbReference type="Proteomes" id="UP000278627">
    <property type="component" value="Unassembled WGS sequence"/>
</dbReference>
<dbReference type="WBParaSite" id="BPAG_0000764201-mRNA-1">
    <property type="protein sequence ID" value="BPAG_0000764201-mRNA-1"/>
    <property type="gene ID" value="BPAG_0000764201"/>
</dbReference>
<dbReference type="EMBL" id="UZAD01008895">
    <property type="protein sequence ID" value="VDN88790.1"/>
    <property type="molecule type" value="Genomic_DNA"/>
</dbReference>
<sequence length="82" mass="8967">MSPICPIKISRILSKIKKITEKEQNALKQLVVLSSKKTTVTGTASFPDPTNIDASSFPVSTNIDASFKTVDDLRNLMAKKKS</sequence>
<reference evidence="3" key="1">
    <citation type="submission" date="2017-02" db="UniProtKB">
        <authorList>
            <consortium name="WormBaseParasite"/>
        </authorList>
    </citation>
    <scope>IDENTIFICATION</scope>
</reference>
<evidence type="ECO:0000313" key="2">
    <source>
        <dbReference type="Proteomes" id="UP000278627"/>
    </source>
</evidence>
<accession>A0A0N4THF3</accession>
<keyword evidence="2" id="KW-1185">Reference proteome</keyword>